<dbReference type="CDD" id="cd00075">
    <property type="entry name" value="HATPase"/>
    <property type="match status" value="1"/>
</dbReference>
<dbReference type="CDD" id="cd06225">
    <property type="entry name" value="HAMP"/>
    <property type="match status" value="1"/>
</dbReference>
<feature type="domain" description="Histidine kinase" evidence="14">
    <location>
        <begin position="472"/>
        <end position="668"/>
    </location>
</feature>
<evidence type="ECO:0000256" key="3">
    <source>
        <dbReference type="ARBA" id="ARBA00012438"/>
    </source>
</evidence>
<keyword evidence="11 13" id="KW-0472">Membrane</keyword>
<evidence type="ECO:0000313" key="18">
    <source>
        <dbReference type="EMBL" id="PWR70562.1"/>
    </source>
</evidence>
<dbReference type="NCBIfam" id="TIGR00229">
    <property type="entry name" value="sensory_box"/>
    <property type="match status" value="1"/>
</dbReference>
<dbReference type="PROSITE" id="PS50113">
    <property type="entry name" value="PAC"/>
    <property type="match status" value="1"/>
</dbReference>
<dbReference type="CDD" id="cd00130">
    <property type="entry name" value="PAS"/>
    <property type="match status" value="1"/>
</dbReference>
<keyword evidence="19" id="KW-1185">Reference proteome</keyword>
<dbReference type="InterPro" id="IPR000014">
    <property type="entry name" value="PAS"/>
</dbReference>
<evidence type="ECO:0000259" key="14">
    <source>
        <dbReference type="PROSITE" id="PS50109"/>
    </source>
</evidence>
<evidence type="ECO:0000256" key="4">
    <source>
        <dbReference type="ARBA" id="ARBA00022475"/>
    </source>
</evidence>
<dbReference type="SUPFAM" id="SSF158472">
    <property type="entry name" value="HAMP domain-like"/>
    <property type="match status" value="1"/>
</dbReference>
<dbReference type="GeneID" id="97547714"/>
<evidence type="ECO:0000256" key="6">
    <source>
        <dbReference type="ARBA" id="ARBA00022679"/>
    </source>
</evidence>
<dbReference type="Gene3D" id="3.30.450.20">
    <property type="entry name" value="PAS domain"/>
    <property type="match status" value="1"/>
</dbReference>
<evidence type="ECO:0000256" key="12">
    <source>
        <dbReference type="SAM" id="MobiDB-lite"/>
    </source>
</evidence>
<evidence type="ECO:0000256" key="13">
    <source>
        <dbReference type="SAM" id="Phobius"/>
    </source>
</evidence>
<dbReference type="OrthoDB" id="3369at2157"/>
<keyword evidence="7" id="KW-0547">Nucleotide-binding</keyword>
<dbReference type="PANTHER" id="PTHR45528:SF1">
    <property type="entry name" value="SENSOR HISTIDINE KINASE CPXA"/>
    <property type="match status" value="1"/>
</dbReference>
<dbReference type="PANTHER" id="PTHR45528">
    <property type="entry name" value="SENSOR HISTIDINE KINASE CPXA"/>
    <property type="match status" value="1"/>
</dbReference>
<dbReference type="InterPro" id="IPR000700">
    <property type="entry name" value="PAS-assoc_C"/>
</dbReference>
<feature type="domain" description="PAC" evidence="16">
    <location>
        <begin position="410"/>
        <end position="461"/>
    </location>
</feature>
<keyword evidence="8" id="KW-0418">Kinase</keyword>
<feature type="domain" description="HAMP" evidence="17">
    <location>
        <begin position="281"/>
        <end position="334"/>
    </location>
</feature>
<feature type="transmembrane region" description="Helical" evidence="13">
    <location>
        <begin position="254"/>
        <end position="279"/>
    </location>
</feature>
<evidence type="ECO:0000256" key="5">
    <source>
        <dbReference type="ARBA" id="ARBA00022553"/>
    </source>
</evidence>
<dbReference type="InterPro" id="IPR036890">
    <property type="entry name" value="HATPase_C_sf"/>
</dbReference>
<dbReference type="SMART" id="SM00387">
    <property type="entry name" value="HATPase_c"/>
    <property type="match status" value="1"/>
</dbReference>
<comment type="catalytic activity">
    <reaction evidence="1">
        <text>ATP + protein L-histidine = ADP + protein N-phospho-L-histidine.</text>
        <dbReference type="EC" id="2.7.13.3"/>
    </reaction>
</comment>
<keyword evidence="9" id="KW-0067">ATP-binding</keyword>
<dbReference type="Pfam" id="PF02518">
    <property type="entry name" value="HATPase_c"/>
    <property type="match status" value="1"/>
</dbReference>
<dbReference type="GO" id="GO:0005886">
    <property type="term" value="C:plasma membrane"/>
    <property type="evidence" value="ECO:0007669"/>
    <property type="project" value="UniProtKB-SubCell"/>
</dbReference>
<feature type="region of interest" description="Disordered" evidence="12">
    <location>
        <begin position="672"/>
        <end position="693"/>
    </location>
</feature>
<dbReference type="Gene3D" id="3.30.565.10">
    <property type="entry name" value="Histidine kinase-like ATPase, C-terminal domain"/>
    <property type="match status" value="1"/>
</dbReference>
<dbReference type="SMART" id="SM00304">
    <property type="entry name" value="HAMP"/>
    <property type="match status" value="1"/>
</dbReference>
<reference evidence="18 19" key="1">
    <citation type="submission" date="2018-05" db="EMBL/GenBank/DDBJ databases">
        <title>Draft genome of Methanospirillum lacunae Ki8-1.</title>
        <authorList>
            <person name="Dueholm M.S."/>
            <person name="Nielsen P.H."/>
            <person name="Bakmann L.F."/>
            <person name="Otzen D.E."/>
        </authorList>
    </citation>
    <scope>NUCLEOTIDE SEQUENCE [LARGE SCALE GENOMIC DNA]</scope>
    <source>
        <strain evidence="18 19">Ki8-1</strain>
    </source>
</reference>
<dbReference type="InterPro" id="IPR007892">
    <property type="entry name" value="CHASE4"/>
</dbReference>
<dbReference type="SUPFAM" id="SSF55874">
    <property type="entry name" value="ATPase domain of HSP90 chaperone/DNA topoisomerase II/histidine kinase"/>
    <property type="match status" value="1"/>
</dbReference>
<dbReference type="GO" id="GO:0000160">
    <property type="term" value="P:phosphorelay signal transduction system"/>
    <property type="evidence" value="ECO:0007669"/>
    <property type="project" value="UniProtKB-KW"/>
</dbReference>
<evidence type="ECO:0000259" key="17">
    <source>
        <dbReference type="PROSITE" id="PS50885"/>
    </source>
</evidence>
<dbReference type="GO" id="GO:0004673">
    <property type="term" value="F:protein histidine kinase activity"/>
    <property type="evidence" value="ECO:0007669"/>
    <property type="project" value="UniProtKB-EC"/>
</dbReference>
<organism evidence="18 19">
    <name type="scientific">Methanospirillum lacunae</name>
    <dbReference type="NCBI Taxonomy" id="668570"/>
    <lineage>
        <taxon>Archaea</taxon>
        <taxon>Methanobacteriati</taxon>
        <taxon>Methanobacteriota</taxon>
        <taxon>Stenosarchaea group</taxon>
        <taxon>Methanomicrobia</taxon>
        <taxon>Methanomicrobiales</taxon>
        <taxon>Methanospirillaceae</taxon>
        <taxon>Methanospirillum</taxon>
    </lineage>
</organism>
<dbReference type="Pfam" id="PF13426">
    <property type="entry name" value="PAS_9"/>
    <property type="match status" value="1"/>
</dbReference>
<evidence type="ECO:0000256" key="8">
    <source>
        <dbReference type="ARBA" id="ARBA00022777"/>
    </source>
</evidence>
<protein>
    <recommendedName>
        <fullName evidence="3">histidine kinase</fullName>
        <ecNumber evidence="3">2.7.13.3</ecNumber>
    </recommendedName>
</protein>
<keyword evidence="13" id="KW-0812">Transmembrane</keyword>
<dbReference type="InterPro" id="IPR003660">
    <property type="entry name" value="HAMP_dom"/>
</dbReference>
<dbReference type="AlphaFoldDB" id="A0A2V2MQZ5"/>
<keyword evidence="5" id="KW-0597">Phosphoprotein</keyword>
<evidence type="ECO:0000256" key="1">
    <source>
        <dbReference type="ARBA" id="ARBA00000085"/>
    </source>
</evidence>
<dbReference type="EC" id="2.7.13.3" evidence="3"/>
<dbReference type="PROSITE" id="PS50112">
    <property type="entry name" value="PAS"/>
    <property type="match status" value="1"/>
</dbReference>
<proteinExistence type="predicted"/>
<dbReference type="GO" id="GO:0005524">
    <property type="term" value="F:ATP binding"/>
    <property type="evidence" value="ECO:0007669"/>
    <property type="project" value="UniProtKB-KW"/>
</dbReference>
<dbReference type="InterPro" id="IPR003594">
    <property type="entry name" value="HATPase_dom"/>
</dbReference>
<sequence>MRLYAQTILIIGISILAIAVILIVTFEFTVMGSLSGLEQQYASEDLHRAENSLYGEESRLSTISQDWGIWDDTYEYMVSGNPEYISSNLVQSSLRGMKLYSITLYNLNNTLVNGICISQNNTTDPIPEYINKLLQTYPILSASPDGIQGIIVDNQTPFAVASHPILNSMMQGPSRGTIVILSRLDNDKINELSQNLLQNISVTLVSDTNLESFSRASQEKSTNNAYEAVISDIEGQPVLCIQITKREDLNRGGIYSRIFLIASLLLLTIIFMYLASWLINRIIISPLQDLNRDLINIGNSGLLSGRIKTKRDDEISDLAGSINNMISSLEQAQQERISSEHRLSRLVELVEEGICLIGPDNLIWFSNPALAEIFETTSYELTGKRLDSLFSQHNPEDKSTIEQTPIMQPGHHEIHTRTKNGKDIWVRIALASYPLETGKQGYLCVITDISQYRSAERELLLSNKKLSLLGSMTRHDIVNQLTTIRGMLGLIRRKNIDTSLTQLISSAEEASEKINKHIEFSKEYQKAGIEKPRWQDIQTVWNLAYAMSRRKGLIFSVTGENYEIYADQLLQKVFYNLIENSLKHGKDVFYITVTTRRYNSDLLIVYVDDGGGVPETMKERIFERGVGTGTGWGLFFAKEVLGLTGMGIKESGTYGIGAEFIITVPEGVFRPLQDIDQSDSNPEDNPGNEEHYN</sequence>
<keyword evidence="4" id="KW-1003">Cell membrane</keyword>
<gene>
    <name evidence="18" type="ORF">DK846_14305</name>
</gene>
<dbReference type="SUPFAM" id="SSF55785">
    <property type="entry name" value="PYP-like sensor domain (PAS domain)"/>
    <property type="match status" value="1"/>
</dbReference>
<evidence type="ECO:0000313" key="19">
    <source>
        <dbReference type="Proteomes" id="UP000245657"/>
    </source>
</evidence>
<comment type="subcellular location">
    <subcellularLocation>
        <location evidence="2">Cell membrane</location>
        <topology evidence="2">Multi-pass membrane protein</topology>
    </subcellularLocation>
</comment>
<name>A0A2V2MQZ5_9EURY</name>
<accession>A0A2V2MQZ5</accession>
<dbReference type="InterPro" id="IPR005467">
    <property type="entry name" value="His_kinase_dom"/>
</dbReference>
<dbReference type="Pfam" id="PF05228">
    <property type="entry name" value="CHASE4"/>
    <property type="match status" value="1"/>
</dbReference>
<dbReference type="EMBL" id="QGMY01000011">
    <property type="protein sequence ID" value="PWR70562.1"/>
    <property type="molecule type" value="Genomic_DNA"/>
</dbReference>
<keyword evidence="6" id="KW-0808">Transferase</keyword>
<dbReference type="PROSITE" id="PS50109">
    <property type="entry name" value="HIS_KIN"/>
    <property type="match status" value="1"/>
</dbReference>
<dbReference type="InterPro" id="IPR035965">
    <property type="entry name" value="PAS-like_dom_sf"/>
</dbReference>
<dbReference type="PROSITE" id="PS50885">
    <property type="entry name" value="HAMP"/>
    <property type="match status" value="1"/>
</dbReference>
<keyword evidence="13" id="KW-1133">Transmembrane helix</keyword>
<comment type="caution">
    <text evidence="18">The sequence shown here is derived from an EMBL/GenBank/DDBJ whole genome shotgun (WGS) entry which is preliminary data.</text>
</comment>
<dbReference type="Gene3D" id="6.10.340.10">
    <property type="match status" value="1"/>
</dbReference>
<evidence type="ECO:0000256" key="9">
    <source>
        <dbReference type="ARBA" id="ARBA00022840"/>
    </source>
</evidence>
<evidence type="ECO:0000259" key="16">
    <source>
        <dbReference type="PROSITE" id="PS50113"/>
    </source>
</evidence>
<evidence type="ECO:0000256" key="11">
    <source>
        <dbReference type="ARBA" id="ARBA00023136"/>
    </source>
</evidence>
<dbReference type="InterPro" id="IPR050398">
    <property type="entry name" value="HssS/ArlS-like"/>
</dbReference>
<evidence type="ECO:0000256" key="2">
    <source>
        <dbReference type="ARBA" id="ARBA00004651"/>
    </source>
</evidence>
<dbReference type="RefSeq" id="WP_109969652.1">
    <property type="nucleotide sequence ID" value="NZ_CP176093.1"/>
</dbReference>
<feature type="domain" description="PAS" evidence="15">
    <location>
        <begin position="339"/>
        <end position="403"/>
    </location>
</feature>
<evidence type="ECO:0000259" key="15">
    <source>
        <dbReference type="PROSITE" id="PS50112"/>
    </source>
</evidence>
<keyword evidence="10" id="KW-0902">Two-component regulatory system</keyword>
<evidence type="ECO:0000256" key="7">
    <source>
        <dbReference type="ARBA" id="ARBA00022741"/>
    </source>
</evidence>
<dbReference type="Proteomes" id="UP000245657">
    <property type="component" value="Unassembled WGS sequence"/>
</dbReference>
<dbReference type="Pfam" id="PF00672">
    <property type="entry name" value="HAMP"/>
    <property type="match status" value="1"/>
</dbReference>
<feature type="transmembrane region" description="Helical" evidence="13">
    <location>
        <begin position="6"/>
        <end position="26"/>
    </location>
</feature>
<evidence type="ECO:0000256" key="10">
    <source>
        <dbReference type="ARBA" id="ARBA00023012"/>
    </source>
</evidence>